<protein>
    <submittedName>
        <fullName evidence="1">Uncharacterized protein</fullName>
    </submittedName>
</protein>
<comment type="caution">
    <text evidence="1">The sequence shown here is derived from an EMBL/GenBank/DDBJ whole genome shotgun (WGS) entry which is preliminary data.</text>
</comment>
<name>A0ACB6Z8V4_THEGA</name>
<gene>
    <name evidence="1" type="ORF">BDM02DRAFT_3156737</name>
</gene>
<proteinExistence type="predicted"/>
<dbReference type="EMBL" id="MU118073">
    <property type="protein sequence ID" value="KAF9645922.1"/>
    <property type="molecule type" value="Genomic_DNA"/>
</dbReference>
<organism evidence="1 2">
    <name type="scientific">Thelephora ganbajun</name>
    <name type="common">Ganba fungus</name>
    <dbReference type="NCBI Taxonomy" id="370292"/>
    <lineage>
        <taxon>Eukaryota</taxon>
        <taxon>Fungi</taxon>
        <taxon>Dikarya</taxon>
        <taxon>Basidiomycota</taxon>
        <taxon>Agaricomycotina</taxon>
        <taxon>Agaricomycetes</taxon>
        <taxon>Thelephorales</taxon>
        <taxon>Thelephoraceae</taxon>
        <taxon>Thelephora</taxon>
    </lineage>
</organism>
<dbReference type="Proteomes" id="UP000886501">
    <property type="component" value="Unassembled WGS sequence"/>
</dbReference>
<reference evidence="1" key="2">
    <citation type="journal article" date="2020" name="Nat. Commun.">
        <title>Large-scale genome sequencing of mycorrhizal fungi provides insights into the early evolution of symbiotic traits.</title>
        <authorList>
            <person name="Miyauchi S."/>
            <person name="Kiss E."/>
            <person name="Kuo A."/>
            <person name="Drula E."/>
            <person name="Kohler A."/>
            <person name="Sanchez-Garcia M."/>
            <person name="Morin E."/>
            <person name="Andreopoulos B."/>
            <person name="Barry K.W."/>
            <person name="Bonito G."/>
            <person name="Buee M."/>
            <person name="Carver A."/>
            <person name="Chen C."/>
            <person name="Cichocki N."/>
            <person name="Clum A."/>
            <person name="Culley D."/>
            <person name="Crous P.W."/>
            <person name="Fauchery L."/>
            <person name="Girlanda M."/>
            <person name="Hayes R.D."/>
            <person name="Keri Z."/>
            <person name="LaButti K."/>
            <person name="Lipzen A."/>
            <person name="Lombard V."/>
            <person name="Magnuson J."/>
            <person name="Maillard F."/>
            <person name="Murat C."/>
            <person name="Nolan M."/>
            <person name="Ohm R.A."/>
            <person name="Pangilinan J."/>
            <person name="Pereira M.F."/>
            <person name="Perotto S."/>
            <person name="Peter M."/>
            <person name="Pfister S."/>
            <person name="Riley R."/>
            <person name="Sitrit Y."/>
            <person name="Stielow J.B."/>
            <person name="Szollosi G."/>
            <person name="Zifcakova L."/>
            <person name="Stursova M."/>
            <person name="Spatafora J.W."/>
            <person name="Tedersoo L."/>
            <person name="Vaario L.M."/>
            <person name="Yamada A."/>
            <person name="Yan M."/>
            <person name="Wang P."/>
            <person name="Xu J."/>
            <person name="Bruns T."/>
            <person name="Baldrian P."/>
            <person name="Vilgalys R."/>
            <person name="Dunand C."/>
            <person name="Henrissat B."/>
            <person name="Grigoriev I.V."/>
            <person name="Hibbett D."/>
            <person name="Nagy L.G."/>
            <person name="Martin F.M."/>
        </authorList>
    </citation>
    <scope>NUCLEOTIDE SEQUENCE</scope>
    <source>
        <strain evidence="1">P2</strain>
    </source>
</reference>
<keyword evidence="2" id="KW-1185">Reference proteome</keyword>
<evidence type="ECO:0000313" key="1">
    <source>
        <dbReference type="EMBL" id="KAF9645922.1"/>
    </source>
</evidence>
<accession>A0ACB6Z8V4</accession>
<reference evidence="1" key="1">
    <citation type="submission" date="2019-10" db="EMBL/GenBank/DDBJ databases">
        <authorList>
            <consortium name="DOE Joint Genome Institute"/>
            <person name="Kuo A."/>
            <person name="Miyauchi S."/>
            <person name="Kiss E."/>
            <person name="Drula E."/>
            <person name="Kohler A."/>
            <person name="Sanchez-Garcia M."/>
            <person name="Andreopoulos B."/>
            <person name="Barry K.W."/>
            <person name="Bonito G."/>
            <person name="Buee M."/>
            <person name="Carver A."/>
            <person name="Chen C."/>
            <person name="Cichocki N."/>
            <person name="Clum A."/>
            <person name="Culley D."/>
            <person name="Crous P.W."/>
            <person name="Fauchery L."/>
            <person name="Girlanda M."/>
            <person name="Hayes R."/>
            <person name="Keri Z."/>
            <person name="Labutti K."/>
            <person name="Lipzen A."/>
            <person name="Lombard V."/>
            <person name="Magnuson J."/>
            <person name="Maillard F."/>
            <person name="Morin E."/>
            <person name="Murat C."/>
            <person name="Nolan M."/>
            <person name="Ohm R."/>
            <person name="Pangilinan J."/>
            <person name="Pereira M."/>
            <person name="Perotto S."/>
            <person name="Peter M."/>
            <person name="Riley R."/>
            <person name="Sitrit Y."/>
            <person name="Stielow B."/>
            <person name="Szollosi G."/>
            <person name="Zifcakova L."/>
            <person name="Stursova M."/>
            <person name="Spatafora J.W."/>
            <person name="Tedersoo L."/>
            <person name="Vaario L.-M."/>
            <person name="Yamada A."/>
            <person name="Yan M."/>
            <person name="Wang P."/>
            <person name="Xu J."/>
            <person name="Bruns T."/>
            <person name="Baldrian P."/>
            <person name="Vilgalys R."/>
            <person name="Henrissat B."/>
            <person name="Grigoriev I.V."/>
            <person name="Hibbett D."/>
            <person name="Nagy L.G."/>
            <person name="Martin F.M."/>
        </authorList>
    </citation>
    <scope>NUCLEOTIDE SEQUENCE</scope>
    <source>
        <strain evidence="1">P2</strain>
    </source>
</reference>
<evidence type="ECO:0000313" key="2">
    <source>
        <dbReference type="Proteomes" id="UP000886501"/>
    </source>
</evidence>
<sequence>MGPKATPASDKRSKQPGQKSPPKPPLSVTDQLKRLFTSLCAQIDGGHAKNAIRTCDKILRLEPADKDATQTKLFLLLQTEQYPAALSLADSAEHAFEFGRAYSLYRLHREHEAAAVLAGIKSTAGSNRGVDHLEAQLNYRQGSYQTAFDLYNDLLDSAETQSDEQADILTNLEAAQKHLEFVNTSYLHALDALPASLINGLESNPPSTLSTAGSSNIPATDMTEGNVGLKPPVKSVRKKRVPKGVIPGVTPPPDPERWLKKSERANAFNQSGKKRKTGGGGATQGIVESTNLPSTQPGKTGGGGKGKKKK</sequence>